<evidence type="ECO:0000256" key="5">
    <source>
        <dbReference type="ARBA" id="ARBA00022825"/>
    </source>
</evidence>
<keyword evidence="3" id="KW-0645">Protease</keyword>
<dbReference type="PANTHER" id="PTHR30237">
    <property type="entry name" value="MURAMOYLTETRAPEPTIDE CARBOXYPEPTIDASE"/>
    <property type="match status" value="1"/>
</dbReference>
<keyword evidence="4" id="KW-0378">Hydrolase</keyword>
<keyword evidence="5" id="KW-0720">Serine protease</keyword>
<comment type="similarity">
    <text evidence="1">Belongs to the peptidase S66 family.</text>
</comment>
<dbReference type="InterPro" id="IPR027478">
    <property type="entry name" value="LdcA_N"/>
</dbReference>
<feature type="domain" description="LD-carboxypeptidase N-terminal" evidence="6">
    <location>
        <begin position="15"/>
        <end position="134"/>
    </location>
</feature>
<dbReference type="InterPro" id="IPR040449">
    <property type="entry name" value="Peptidase_S66_N"/>
</dbReference>
<evidence type="ECO:0000259" key="6">
    <source>
        <dbReference type="Pfam" id="PF02016"/>
    </source>
</evidence>
<dbReference type="PIRSF" id="PIRSF028757">
    <property type="entry name" value="LD-carboxypeptidase"/>
    <property type="match status" value="1"/>
</dbReference>
<comment type="caution">
    <text evidence="8">The sequence shown here is derived from an EMBL/GenBank/DDBJ whole genome shotgun (WGS) entry which is preliminary data.</text>
</comment>
<gene>
    <name evidence="8" type="ORF">ABNW52_05185</name>
</gene>
<dbReference type="Pfam" id="PF02016">
    <property type="entry name" value="Peptidase_S66"/>
    <property type="match status" value="1"/>
</dbReference>
<dbReference type="Gene3D" id="3.40.50.10740">
    <property type="entry name" value="Class I glutamine amidotransferase-like"/>
    <property type="match status" value="1"/>
</dbReference>
<evidence type="ECO:0000256" key="1">
    <source>
        <dbReference type="ARBA" id="ARBA00010233"/>
    </source>
</evidence>
<evidence type="ECO:0000256" key="2">
    <source>
        <dbReference type="ARBA" id="ARBA00022645"/>
    </source>
</evidence>
<dbReference type="InterPro" id="IPR003507">
    <property type="entry name" value="S66_fam"/>
</dbReference>
<sequence length="338" mass="36011">MSIRFPAPLQPGDRVAVCAVSSGVPEVLQGRLDASLQALRAAGFQVLEGATLRRQQHGASGSAAERLTDLNRFLYDPTVRAILPPWGGELALQLLAGIDFPHLATLAPKWLCGFSDVSTLTVPLTLRAGWATLHSPNVFDLSEPARQQEMQALWHSWRYGLPPLQQAATRFWRFGDPGVTENSRVRVLGGGSSVIEGRLLGGCLDVLSRLVGTPYFDLAAFKQQPTILYLENAELAPYELLRALSGMRLAGVMDGLAGLVLGRSSGPALAADGGLGYQDAVQQALAGLHCPVVLDADIGHVPPQWCLLNGAWARLEVRAGTALLQQSYPAGGEPTLSG</sequence>
<feature type="domain" description="LD-carboxypeptidase C-terminal" evidence="7">
    <location>
        <begin position="196"/>
        <end position="315"/>
    </location>
</feature>
<evidence type="ECO:0000313" key="9">
    <source>
        <dbReference type="Proteomes" id="UP001433638"/>
    </source>
</evidence>
<dbReference type="SUPFAM" id="SSF52317">
    <property type="entry name" value="Class I glutamine amidotransferase-like"/>
    <property type="match status" value="1"/>
</dbReference>
<evidence type="ECO:0000259" key="7">
    <source>
        <dbReference type="Pfam" id="PF17676"/>
    </source>
</evidence>
<organism evidence="8 9">
    <name type="scientific">Vogesella oryzagri</name>
    <dbReference type="NCBI Taxonomy" id="3160864"/>
    <lineage>
        <taxon>Bacteria</taxon>
        <taxon>Pseudomonadati</taxon>
        <taxon>Pseudomonadota</taxon>
        <taxon>Betaproteobacteria</taxon>
        <taxon>Neisseriales</taxon>
        <taxon>Chromobacteriaceae</taxon>
        <taxon>Vogesella</taxon>
    </lineage>
</organism>
<dbReference type="SUPFAM" id="SSF141986">
    <property type="entry name" value="LD-carboxypeptidase A C-terminal domain-like"/>
    <property type="match status" value="1"/>
</dbReference>
<dbReference type="InterPro" id="IPR040921">
    <property type="entry name" value="Peptidase_S66C"/>
</dbReference>
<dbReference type="RefSeq" id="WP_349584954.1">
    <property type="nucleotide sequence ID" value="NZ_JBEFLD010000002.1"/>
</dbReference>
<keyword evidence="9" id="KW-1185">Reference proteome</keyword>
<protein>
    <submittedName>
        <fullName evidence="8">S66 peptidase family protein</fullName>
    </submittedName>
</protein>
<evidence type="ECO:0000256" key="3">
    <source>
        <dbReference type="ARBA" id="ARBA00022670"/>
    </source>
</evidence>
<accession>A0ABV1M1F4</accession>
<evidence type="ECO:0000313" key="8">
    <source>
        <dbReference type="EMBL" id="MEQ6290008.1"/>
    </source>
</evidence>
<dbReference type="EMBL" id="JBEFLD010000002">
    <property type="protein sequence ID" value="MEQ6290008.1"/>
    <property type="molecule type" value="Genomic_DNA"/>
</dbReference>
<dbReference type="PANTHER" id="PTHR30237:SF2">
    <property type="entry name" value="MUREIN TETRAPEPTIDE CARBOXYPEPTIDASE"/>
    <property type="match status" value="1"/>
</dbReference>
<reference evidence="8" key="1">
    <citation type="submission" date="2024-06" db="EMBL/GenBank/DDBJ databases">
        <title>Genome sequence of Vogesella sp. MAHUQ-64.</title>
        <authorList>
            <person name="Huq M.A."/>
        </authorList>
    </citation>
    <scope>NUCLEOTIDE SEQUENCE</scope>
    <source>
        <strain evidence="8">MAHUQ-64</strain>
    </source>
</reference>
<dbReference type="Pfam" id="PF17676">
    <property type="entry name" value="Peptidase_S66C"/>
    <property type="match status" value="1"/>
</dbReference>
<dbReference type="InterPro" id="IPR027461">
    <property type="entry name" value="Carboxypeptidase_A_C_sf"/>
</dbReference>
<dbReference type="Proteomes" id="UP001433638">
    <property type="component" value="Unassembled WGS sequence"/>
</dbReference>
<evidence type="ECO:0000256" key="4">
    <source>
        <dbReference type="ARBA" id="ARBA00022801"/>
    </source>
</evidence>
<keyword evidence="2" id="KW-0121">Carboxypeptidase</keyword>
<proteinExistence type="inferred from homology"/>
<dbReference type="InterPro" id="IPR029062">
    <property type="entry name" value="Class_I_gatase-like"/>
</dbReference>
<dbReference type="Gene3D" id="3.50.30.60">
    <property type="entry name" value="LD-carboxypeptidase A C-terminal domain-like"/>
    <property type="match status" value="1"/>
</dbReference>
<name>A0ABV1M1F4_9NEIS</name>
<dbReference type="CDD" id="cd07062">
    <property type="entry name" value="Peptidase_S66_mccF_like"/>
    <property type="match status" value="1"/>
</dbReference>